<feature type="transmembrane region" description="Helical" evidence="14">
    <location>
        <begin position="331"/>
        <end position="357"/>
    </location>
</feature>
<keyword evidence="10 14" id="KW-0812">Transmembrane</keyword>
<keyword evidence="12 14" id="KW-1133">Transmembrane helix</keyword>
<feature type="domain" description="PTS EIIB type-2" evidence="15">
    <location>
        <begin position="129"/>
        <end position="224"/>
    </location>
</feature>
<dbReference type="PROSITE" id="PS51099">
    <property type="entry name" value="PTS_EIIB_TYPE_2"/>
    <property type="match status" value="1"/>
</dbReference>
<reference evidence="17 18" key="1">
    <citation type="submission" date="2024-03" db="EMBL/GenBank/DDBJ databases">
        <title>Complete Genome Sequence and Annotation of Ignatzschineria larvae DSM 13226.</title>
        <authorList>
            <person name="Cantrell E."/>
            <person name="Burcham Z.M."/>
        </authorList>
    </citation>
    <scope>NUCLEOTIDE SEQUENCE [LARGE SCALE GENOMIC DNA]</scope>
    <source>
        <strain evidence="17 18">DSM 13226</strain>
    </source>
</reference>
<evidence type="ECO:0000256" key="9">
    <source>
        <dbReference type="ARBA" id="ARBA00022683"/>
    </source>
</evidence>
<keyword evidence="18" id="KW-1185">Reference proteome</keyword>
<evidence type="ECO:0000256" key="10">
    <source>
        <dbReference type="ARBA" id="ARBA00022692"/>
    </source>
</evidence>
<feature type="transmembrane region" description="Helical" evidence="14">
    <location>
        <begin position="558"/>
        <end position="579"/>
    </location>
</feature>
<name>A0ABZ3C1S5_9GAMM</name>
<dbReference type="NCBIfam" id="TIGR01427">
    <property type="entry name" value="PTS_IIC_fructo"/>
    <property type="match status" value="1"/>
</dbReference>
<dbReference type="CDD" id="cd05569">
    <property type="entry name" value="PTS_IIB_fructose"/>
    <property type="match status" value="1"/>
</dbReference>
<gene>
    <name evidence="17" type="ORF">WMO13_00865</name>
</gene>
<dbReference type="EC" id="2.7.1.202" evidence="3"/>
<dbReference type="Proteomes" id="UP001449178">
    <property type="component" value="Chromosome"/>
</dbReference>
<evidence type="ECO:0000256" key="11">
    <source>
        <dbReference type="ARBA" id="ARBA00022777"/>
    </source>
</evidence>
<keyword evidence="4" id="KW-0813">Transport</keyword>
<dbReference type="InterPro" id="IPR003353">
    <property type="entry name" value="PTS_IIB_fruc"/>
</dbReference>
<dbReference type="PROSITE" id="PS51104">
    <property type="entry name" value="PTS_EIIC_TYPE_2"/>
    <property type="match status" value="1"/>
</dbReference>
<dbReference type="InterPro" id="IPR006327">
    <property type="entry name" value="PTS_IIC_fruc"/>
</dbReference>
<keyword evidence="7" id="KW-0762">Sugar transport</keyword>
<dbReference type="PANTHER" id="PTHR30505:SF0">
    <property type="entry name" value="FRUCTOSE-LIKE PTS SYSTEM EIIBC COMPONENT-RELATED"/>
    <property type="match status" value="1"/>
</dbReference>
<keyword evidence="8" id="KW-0808">Transferase</keyword>
<keyword evidence="13 14" id="KW-0472">Membrane</keyword>
<dbReference type="InterPro" id="IPR013011">
    <property type="entry name" value="PTS_EIIB_2"/>
</dbReference>
<keyword evidence="6" id="KW-0597">Phosphoprotein</keyword>
<feature type="transmembrane region" description="Helical" evidence="14">
    <location>
        <begin position="293"/>
        <end position="319"/>
    </location>
</feature>
<evidence type="ECO:0000259" key="16">
    <source>
        <dbReference type="PROSITE" id="PS51104"/>
    </source>
</evidence>
<feature type="transmembrane region" description="Helical" evidence="14">
    <location>
        <begin position="517"/>
        <end position="537"/>
    </location>
</feature>
<sequence>MNRKLWVVVGPQTSEVRRIVVLEALKAAAEKEAIALDLSSLAEVGRLPQFSQNPTVDDTVLLVDLSADQVSGLKGELQSVTADDVLGDAATVLTNVVGSGSTGTISLAKSPTASDMERGEVSHSGPIKIVAITSCPTGIAHTFMAAEGLINSAKAMDIEMRVETQGSVGAQDALTAQEIRDADIVMIAADREVDRSRFNGKRVFSSGTKKAISNGQALIEQALKEAKTQKGASSDAEDDVIEDSGEKAKSAGVYKHLMNGVSFMLPFVVAGGLLMAIAFAIGGINVGEDEGSIGYYLFTIGSSYGLALMVPVLAGYIAFSIADRPGLAPGMIGGMLAAATGSGFLGGIIAGFVAGYFVRFLIKYLKLPRNLEGLKPILILPLLGTLFVGLIMVYIVGEPVAYILHALENWLKGMQGAGGFLVGALIGGMMAVDMGGPVNKAAYATSAALIGSGVYEPMAAVMAAGMVPPLAAALATRLYRSKFTKDEYESGAATAVLGLSFISEGAIPFAARDPLRVIPSFVVGAAITGGISMMLGCELRAPHGGIFVLFIPGAITHLIGYIIAIIAGTVASALLLVLLKRRVEVVAPAK</sequence>
<dbReference type="RefSeq" id="WP_026879268.1">
    <property type="nucleotide sequence ID" value="NZ_AZOD01000030.1"/>
</dbReference>
<evidence type="ECO:0000256" key="14">
    <source>
        <dbReference type="SAM" id="Phobius"/>
    </source>
</evidence>
<keyword evidence="5" id="KW-1003">Cell membrane</keyword>
<dbReference type="NCBIfam" id="TIGR00829">
    <property type="entry name" value="FRU"/>
    <property type="match status" value="1"/>
</dbReference>
<proteinExistence type="predicted"/>
<evidence type="ECO:0000256" key="4">
    <source>
        <dbReference type="ARBA" id="ARBA00022448"/>
    </source>
</evidence>
<keyword evidence="11" id="KW-0418">Kinase</keyword>
<dbReference type="InterPro" id="IPR003352">
    <property type="entry name" value="PTS_EIIC"/>
</dbReference>
<evidence type="ECO:0000256" key="8">
    <source>
        <dbReference type="ARBA" id="ARBA00022679"/>
    </source>
</evidence>
<feature type="transmembrane region" description="Helical" evidence="14">
    <location>
        <begin position="257"/>
        <end position="281"/>
    </location>
</feature>
<dbReference type="SUPFAM" id="SSF52794">
    <property type="entry name" value="PTS system IIB component-like"/>
    <property type="match status" value="1"/>
</dbReference>
<evidence type="ECO:0000313" key="18">
    <source>
        <dbReference type="Proteomes" id="UP001449178"/>
    </source>
</evidence>
<dbReference type="PANTHER" id="PTHR30505">
    <property type="entry name" value="FRUCTOSE-LIKE PERMEASE"/>
    <property type="match status" value="1"/>
</dbReference>
<evidence type="ECO:0000256" key="12">
    <source>
        <dbReference type="ARBA" id="ARBA00022989"/>
    </source>
</evidence>
<organism evidence="17 18">
    <name type="scientific">Ignatzschineria larvae DSM 13226</name>
    <dbReference type="NCBI Taxonomy" id="1111732"/>
    <lineage>
        <taxon>Bacteria</taxon>
        <taxon>Pseudomonadati</taxon>
        <taxon>Pseudomonadota</taxon>
        <taxon>Gammaproteobacteria</taxon>
        <taxon>Cardiobacteriales</taxon>
        <taxon>Ignatzschineriaceae</taxon>
        <taxon>Ignatzschineria</taxon>
    </lineage>
</organism>
<evidence type="ECO:0000256" key="5">
    <source>
        <dbReference type="ARBA" id="ARBA00022475"/>
    </source>
</evidence>
<dbReference type="InterPro" id="IPR036095">
    <property type="entry name" value="PTS_EIIB-like_sf"/>
</dbReference>
<evidence type="ECO:0000256" key="6">
    <source>
        <dbReference type="ARBA" id="ARBA00022553"/>
    </source>
</evidence>
<dbReference type="EMBL" id="CP150637">
    <property type="protein sequence ID" value="WZW87965.1"/>
    <property type="molecule type" value="Genomic_DNA"/>
</dbReference>
<comment type="catalytic activity">
    <reaction evidence="1">
        <text>D-fructose(out) + N(pros)-phospho-L-histidyl-[protein] = D-fructose 1-phosphate(in) + L-histidyl-[protein]</text>
        <dbReference type="Rhea" id="RHEA:49252"/>
        <dbReference type="Rhea" id="RHEA-COMP:9745"/>
        <dbReference type="Rhea" id="RHEA-COMP:9746"/>
        <dbReference type="ChEBI" id="CHEBI:29979"/>
        <dbReference type="ChEBI" id="CHEBI:37721"/>
        <dbReference type="ChEBI" id="CHEBI:58674"/>
        <dbReference type="ChEBI" id="CHEBI:64837"/>
        <dbReference type="EC" id="2.7.1.202"/>
    </reaction>
</comment>
<evidence type="ECO:0000256" key="2">
    <source>
        <dbReference type="ARBA" id="ARBA00004429"/>
    </source>
</evidence>
<dbReference type="InterPro" id="IPR003501">
    <property type="entry name" value="PTS_EIIB_2/3"/>
</dbReference>
<accession>A0ABZ3C1S5</accession>
<dbReference type="Pfam" id="PF02302">
    <property type="entry name" value="PTS_IIB"/>
    <property type="match status" value="1"/>
</dbReference>
<dbReference type="InterPro" id="IPR013014">
    <property type="entry name" value="PTS_EIIC_2"/>
</dbReference>
<comment type="subcellular location">
    <subcellularLocation>
        <location evidence="2">Cell inner membrane</location>
        <topology evidence="2">Multi-pass membrane protein</topology>
    </subcellularLocation>
</comment>
<evidence type="ECO:0000256" key="1">
    <source>
        <dbReference type="ARBA" id="ARBA00001401"/>
    </source>
</evidence>
<feature type="transmembrane region" description="Helical" evidence="14">
    <location>
        <begin position="458"/>
        <end position="479"/>
    </location>
</feature>
<feature type="transmembrane region" description="Helical" evidence="14">
    <location>
        <begin position="377"/>
        <end position="396"/>
    </location>
</feature>
<dbReference type="InterPro" id="IPR050864">
    <property type="entry name" value="Bacterial_PTS_Sugar_Transport"/>
</dbReference>
<evidence type="ECO:0000256" key="7">
    <source>
        <dbReference type="ARBA" id="ARBA00022597"/>
    </source>
</evidence>
<feature type="domain" description="PTS EIIC type-2" evidence="16">
    <location>
        <begin position="253"/>
        <end position="589"/>
    </location>
</feature>
<protein>
    <recommendedName>
        <fullName evidence="3">protein-N(pi)-phosphohistidine--D-fructose phosphotransferase</fullName>
        <ecNumber evidence="3">2.7.1.202</ecNumber>
    </recommendedName>
</protein>
<evidence type="ECO:0000256" key="3">
    <source>
        <dbReference type="ARBA" id="ARBA00012799"/>
    </source>
</evidence>
<evidence type="ECO:0000259" key="15">
    <source>
        <dbReference type="PROSITE" id="PS51099"/>
    </source>
</evidence>
<keyword evidence="9" id="KW-0598">Phosphotransferase system</keyword>
<evidence type="ECO:0000313" key="17">
    <source>
        <dbReference type="EMBL" id="WZW87965.1"/>
    </source>
</evidence>
<dbReference type="Pfam" id="PF02378">
    <property type="entry name" value="PTS_EIIC"/>
    <property type="match status" value="1"/>
</dbReference>
<dbReference type="Gene3D" id="3.40.50.2300">
    <property type="match status" value="1"/>
</dbReference>
<feature type="transmembrane region" description="Helical" evidence="14">
    <location>
        <begin position="417"/>
        <end position="438"/>
    </location>
</feature>
<evidence type="ECO:0000256" key="13">
    <source>
        <dbReference type="ARBA" id="ARBA00023136"/>
    </source>
</evidence>